<evidence type="ECO:0000256" key="3">
    <source>
        <dbReference type="ARBA" id="ARBA00030780"/>
    </source>
</evidence>
<dbReference type="Gene3D" id="3.30.70.330">
    <property type="match status" value="1"/>
</dbReference>
<accession>A0A1E1WJL6</accession>
<evidence type="ECO:0000313" key="7">
    <source>
        <dbReference type="EMBL" id="JAT87194.1"/>
    </source>
</evidence>
<dbReference type="EMBL" id="GDQN01003860">
    <property type="protein sequence ID" value="JAT87194.1"/>
    <property type="molecule type" value="Transcribed_RNA"/>
</dbReference>
<evidence type="ECO:0000256" key="5">
    <source>
        <dbReference type="SAM" id="MobiDB-lite"/>
    </source>
</evidence>
<dbReference type="Pfam" id="PF00076">
    <property type="entry name" value="RRM_1"/>
    <property type="match status" value="1"/>
</dbReference>
<evidence type="ECO:0000256" key="2">
    <source>
        <dbReference type="ARBA" id="ARBA00022884"/>
    </source>
</evidence>
<dbReference type="SUPFAM" id="SSF54928">
    <property type="entry name" value="RNA-binding domain, RBD"/>
    <property type="match status" value="1"/>
</dbReference>
<dbReference type="CDD" id="cd12355">
    <property type="entry name" value="RRM_RBM18"/>
    <property type="match status" value="1"/>
</dbReference>
<dbReference type="OrthoDB" id="6730379at2759"/>
<evidence type="ECO:0000256" key="4">
    <source>
        <dbReference type="PROSITE-ProRule" id="PRU00176"/>
    </source>
</evidence>
<dbReference type="PROSITE" id="PS50102">
    <property type="entry name" value="RRM"/>
    <property type="match status" value="1"/>
</dbReference>
<feature type="region of interest" description="Disordered" evidence="5">
    <location>
        <begin position="168"/>
        <end position="195"/>
    </location>
</feature>
<sequence>MDEATVPLHLEPMHAPAVMCDKRLWIGNLDTRVNEYQLLKMVRVYGNIEKFDMLFHRSGPNAGQPRGFAFVTYKVRQDAIKAMNSLNGQQLGCKRICVKFAKNTGEDQDKPKPELGIPALAGAKPELKLSKKTAIQSIEAKLKMMENMEAGDDFVVNKLAAHEAPVINQYQTKQHQPPHKSISSFRRRHPYHKKR</sequence>
<evidence type="ECO:0000259" key="6">
    <source>
        <dbReference type="PROSITE" id="PS50102"/>
    </source>
</evidence>
<reference evidence="7" key="1">
    <citation type="submission" date="2015-09" db="EMBL/GenBank/DDBJ databases">
        <title>De novo assembly of Pectinophora gossypiella (Pink Bollworm) gut transcriptome.</title>
        <authorList>
            <person name="Tassone E.E."/>
        </authorList>
    </citation>
    <scope>NUCLEOTIDE SEQUENCE</scope>
</reference>
<dbReference type="AlphaFoldDB" id="A0A1E1WJL6"/>
<dbReference type="InterPro" id="IPR035979">
    <property type="entry name" value="RBD_domain_sf"/>
</dbReference>
<dbReference type="GO" id="GO:0003723">
    <property type="term" value="F:RNA binding"/>
    <property type="evidence" value="ECO:0007669"/>
    <property type="project" value="UniProtKB-UniRule"/>
</dbReference>
<dbReference type="InterPro" id="IPR012677">
    <property type="entry name" value="Nucleotide-bd_a/b_plait_sf"/>
</dbReference>
<dbReference type="PANTHER" id="PTHR48038:SF1">
    <property type="entry name" value="RIBONUCLEOPROTEIN RB97D"/>
    <property type="match status" value="1"/>
</dbReference>
<name>A0A1E1WJL6_PECGO</name>
<dbReference type="PANTHER" id="PTHR48038">
    <property type="entry name" value="RIBONUCLEOPROTEIN RB97D"/>
    <property type="match status" value="1"/>
</dbReference>
<proteinExistence type="predicted"/>
<gene>
    <name evidence="7" type="ORF">g.3445</name>
</gene>
<keyword evidence="2 4" id="KW-0694">RNA-binding</keyword>
<dbReference type="InterPro" id="IPR000504">
    <property type="entry name" value="RRM_dom"/>
</dbReference>
<feature type="compositionally biased region" description="Basic residues" evidence="5">
    <location>
        <begin position="185"/>
        <end position="195"/>
    </location>
</feature>
<organism evidence="7">
    <name type="scientific">Pectinophora gossypiella</name>
    <name type="common">Cotton pink bollworm</name>
    <name type="synonym">Depressaria gossypiella</name>
    <dbReference type="NCBI Taxonomy" id="13191"/>
    <lineage>
        <taxon>Eukaryota</taxon>
        <taxon>Metazoa</taxon>
        <taxon>Ecdysozoa</taxon>
        <taxon>Arthropoda</taxon>
        <taxon>Hexapoda</taxon>
        <taxon>Insecta</taxon>
        <taxon>Pterygota</taxon>
        <taxon>Neoptera</taxon>
        <taxon>Endopterygota</taxon>
        <taxon>Lepidoptera</taxon>
        <taxon>Glossata</taxon>
        <taxon>Ditrysia</taxon>
        <taxon>Gelechioidea</taxon>
        <taxon>Gelechiidae</taxon>
        <taxon>Apatetrinae</taxon>
        <taxon>Pectinophora</taxon>
    </lineage>
</organism>
<dbReference type="InterPro" id="IPR039157">
    <property type="entry name" value="RBM18_RRM"/>
</dbReference>
<dbReference type="SMART" id="SM00360">
    <property type="entry name" value="RRM"/>
    <property type="match status" value="1"/>
</dbReference>
<protein>
    <recommendedName>
        <fullName evidence="1">Probable RNA-binding protein 18</fullName>
    </recommendedName>
    <alternativeName>
        <fullName evidence="3">RNA-binding motif protein 18</fullName>
    </alternativeName>
</protein>
<evidence type="ECO:0000256" key="1">
    <source>
        <dbReference type="ARBA" id="ARBA00021141"/>
    </source>
</evidence>
<feature type="domain" description="RRM" evidence="6">
    <location>
        <begin position="22"/>
        <end position="103"/>
    </location>
</feature>